<organism evidence="1 2">
    <name type="scientific">Zosterops hypoxanthus</name>
    <dbReference type="NCBI Taxonomy" id="2485327"/>
    <lineage>
        <taxon>Eukaryota</taxon>
        <taxon>Metazoa</taxon>
        <taxon>Chordata</taxon>
        <taxon>Craniata</taxon>
        <taxon>Vertebrata</taxon>
        <taxon>Euteleostomi</taxon>
        <taxon>Archelosauria</taxon>
        <taxon>Archosauria</taxon>
        <taxon>Dinosauria</taxon>
        <taxon>Saurischia</taxon>
        <taxon>Theropoda</taxon>
        <taxon>Coelurosauria</taxon>
        <taxon>Aves</taxon>
        <taxon>Neognathae</taxon>
        <taxon>Neoaves</taxon>
        <taxon>Telluraves</taxon>
        <taxon>Australaves</taxon>
        <taxon>Passeriformes</taxon>
        <taxon>Sylvioidea</taxon>
        <taxon>Zosteropidae</taxon>
        <taxon>Zosterops</taxon>
    </lineage>
</organism>
<dbReference type="OrthoDB" id="6250964at2759"/>
<dbReference type="EMBL" id="VWYL01020109">
    <property type="protein sequence ID" value="NXR37929.1"/>
    <property type="molecule type" value="Genomic_DNA"/>
</dbReference>
<dbReference type="AlphaFoldDB" id="A0A7L2KRH4"/>
<protein>
    <submittedName>
        <fullName evidence="1">ICAM1 protein</fullName>
    </submittedName>
</protein>
<reference evidence="1 2" key="1">
    <citation type="submission" date="2019-09" db="EMBL/GenBank/DDBJ databases">
        <title>Bird 10,000 Genomes (B10K) Project - Family phase.</title>
        <authorList>
            <person name="Zhang G."/>
        </authorList>
    </citation>
    <scope>NUCLEOTIDE SEQUENCE [LARGE SCALE GENOMIC DNA]</scope>
    <source>
        <strain evidence="1">B10K-DU-001-36</strain>
        <tissue evidence="1">Muscle</tissue>
    </source>
</reference>
<dbReference type="PANTHER" id="PTHR13771">
    <property type="entry name" value="INTERCELLULAR ADHESION MOLECULE"/>
    <property type="match status" value="1"/>
</dbReference>
<evidence type="ECO:0000313" key="2">
    <source>
        <dbReference type="Proteomes" id="UP000549157"/>
    </source>
</evidence>
<keyword evidence="2" id="KW-1185">Reference proteome</keyword>
<dbReference type="SUPFAM" id="SSF48726">
    <property type="entry name" value="Immunoglobulin"/>
    <property type="match status" value="1"/>
</dbReference>
<comment type="caution">
    <text evidence="1">The sequence shown here is derived from an EMBL/GenBank/DDBJ whole genome shotgun (WGS) entry which is preliminary data.</text>
</comment>
<feature type="non-terminal residue" evidence="1">
    <location>
        <position position="58"/>
    </location>
</feature>
<dbReference type="GO" id="GO:0005178">
    <property type="term" value="F:integrin binding"/>
    <property type="evidence" value="ECO:0007669"/>
    <property type="project" value="InterPro"/>
</dbReference>
<gene>
    <name evidence="1" type="primary">Icam1</name>
    <name evidence="1" type="ORF">ZOSHYP_R15084</name>
</gene>
<feature type="non-terminal residue" evidence="1">
    <location>
        <position position="1"/>
    </location>
</feature>
<evidence type="ECO:0000313" key="1">
    <source>
        <dbReference type="EMBL" id="NXR37929.1"/>
    </source>
</evidence>
<dbReference type="Gene3D" id="2.60.40.10">
    <property type="entry name" value="Immunoglobulins"/>
    <property type="match status" value="1"/>
</dbReference>
<proteinExistence type="predicted"/>
<dbReference type="Proteomes" id="UP000549157">
    <property type="component" value="Unassembled WGS sequence"/>
</dbReference>
<sequence>LSCGATGNPVPSVTCARRGVTEATTEPRPVTRARAGTYVCRATNSLGTRSRRVTVRVE</sequence>
<dbReference type="InterPro" id="IPR036179">
    <property type="entry name" value="Ig-like_dom_sf"/>
</dbReference>
<dbReference type="PANTHER" id="PTHR13771:SF3">
    <property type="entry name" value="INTERCELLULAR ADHESION MOLECULE 2"/>
    <property type="match status" value="1"/>
</dbReference>
<dbReference type="GO" id="GO:0007155">
    <property type="term" value="P:cell adhesion"/>
    <property type="evidence" value="ECO:0007669"/>
    <property type="project" value="InterPro"/>
</dbReference>
<accession>A0A7L2KRH4</accession>
<dbReference type="InterPro" id="IPR013783">
    <property type="entry name" value="Ig-like_fold"/>
</dbReference>
<name>A0A7L2KRH4_9PASS</name>
<dbReference type="GO" id="GO:0005886">
    <property type="term" value="C:plasma membrane"/>
    <property type="evidence" value="ECO:0007669"/>
    <property type="project" value="TreeGrafter"/>
</dbReference>
<dbReference type="InterPro" id="IPR047012">
    <property type="entry name" value="ICAM_VCAM"/>
</dbReference>